<sequence>MGDRQQRLNTWVIQTATELNLDINPNMGLVPVSGDASFRRYYRLLGQQKNWIVMDAPPNLEDSRPFVEIAEKWHEFGVKVPQVLAKNLELGFLLLEDFGDTLLYSGLVEGQEGELYAKAARTLACIQAMPGDDLPVYDAAKLQTEMGLFDEWFLSRWLGLSITDDVLEGLTKVKARLLESALAQPQVVVHRDYHSRNLMILPCGNIGVIDFQDAVRGAITYDLVSLFRDSYISWPDEQVYHWLEEYRQTYLHDNVGLSAQVWQRYFDWMGMQRQLKVCGIFARLSLRDGKDGYLNDIPLTLSNLYRSARRYPEFSDFADWLAQVVIPAFSSHPRFQGQSLEHWWRDL</sequence>
<keyword evidence="4" id="KW-0808">Transferase</keyword>
<dbReference type="Gene3D" id="3.30.200.20">
    <property type="entry name" value="Phosphorylase Kinase, domain 1"/>
    <property type="match status" value="1"/>
</dbReference>
<evidence type="ECO:0000313" key="5">
    <source>
        <dbReference type="Proteomes" id="UP000250744"/>
    </source>
</evidence>
<keyword evidence="5" id="KW-1185">Reference proteome</keyword>
<gene>
    <name evidence="4" type="ORF">DN062_00865</name>
</gene>
<protein>
    <submittedName>
        <fullName evidence="4">Aminoglycoside phosphotransferase</fullName>
    </submittedName>
</protein>
<reference evidence="4 5" key="1">
    <citation type="submission" date="2018-06" db="EMBL/GenBank/DDBJ databases">
        <title>Nitrincola tibetense sp. nov., isolated from Lake XuguoCo on Tibetan Plateau.</title>
        <authorList>
            <person name="Xing P."/>
        </authorList>
    </citation>
    <scope>NUCLEOTIDE SEQUENCE [LARGE SCALE GENOMIC DNA]</scope>
    <source>
        <strain evidence="5">xg18</strain>
    </source>
</reference>
<dbReference type="RefSeq" id="WP_112156660.1">
    <property type="nucleotide sequence ID" value="NZ_QKRX01000001.1"/>
</dbReference>
<dbReference type="Gene3D" id="3.90.1200.10">
    <property type="match status" value="1"/>
</dbReference>
<proteinExistence type="predicted"/>
<dbReference type="GO" id="GO:0005524">
    <property type="term" value="F:ATP binding"/>
    <property type="evidence" value="ECO:0007669"/>
    <property type="project" value="UniProtKB-KW"/>
</dbReference>
<name>A0A364NRF2_9GAMM</name>
<evidence type="ECO:0000259" key="3">
    <source>
        <dbReference type="Pfam" id="PF01636"/>
    </source>
</evidence>
<dbReference type="AlphaFoldDB" id="A0A364NRF2"/>
<evidence type="ECO:0000256" key="1">
    <source>
        <dbReference type="ARBA" id="ARBA00022741"/>
    </source>
</evidence>
<dbReference type="PANTHER" id="PTHR33540:SF1">
    <property type="entry name" value="N-ACETYLMURAMATE_N-ACETYLGLUCOSAMINE KINASE"/>
    <property type="match status" value="1"/>
</dbReference>
<dbReference type="SUPFAM" id="SSF56112">
    <property type="entry name" value="Protein kinase-like (PK-like)"/>
    <property type="match status" value="1"/>
</dbReference>
<feature type="domain" description="Aminoglycoside phosphotransferase" evidence="3">
    <location>
        <begin position="30"/>
        <end position="251"/>
    </location>
</feature>
<evidence type="ECO:0000313" key="4">
    <source>
        <dbReference type="EMBL" id="RAU19666.1"/>
    </source>
</evidence>
<evidence type="ECO:0000256" key="2">
    <source>
        <dbReference type="ARBA" id="ARBA00022840"/>
    </source>
</evidence>
<dbReference type="GO" id="GO:0016740">
    <property type="term" value="F:transferase activity"/>
    <property type="evidence" value="ECO:0007669"/>
    <property type="project" value="UniProtKB-KW"/>
</dbReference>
<organism evidence="4 5">
    <name type="scientific">Nitrincola tibetensis</name>
    <dbReference type="NCBI Taxonomy" id="2219697"/>
    <lineage>
        <taxon>Bacteria</taxon>
        <taxon>Pseudomonadati</taxon>
        <taxon>Pseudomonadota</taxon>
        <taxon>Gammaproteobacteria</taxon>
        <taxon>Oceanospirillales</taxon>
        <taxon>Oceanospirillaceae</taxon>
        <taxon>Nitrincola</taxon>
    </lineage>
</organism>
<keyword evidence="2" id="KW-0067">ATP-binding</keyword>
<dbReference type="InterPro" id="IPR011009">
    <property type="entry name" value="Kinase-like_dom_sf"/>
</dbReference>
<dbReference type="InterPro" id="IPR002575">
    <property type="entry name" value="Aminoglycoside_PTrfase"/>
</dbReference>
<keyword evidence="1" id="KW-0547">Nucleotide-binding</keyword>
<dbReference type="EMBL" id="QKRX01000001">
    <property type="protein sequence ID" value="RAU19666.1"/>
    <property type="molecule type" value="Genomic_DNA"/>
</dbReference>
<accession>A0A364NRF2</accession>
<dbReference type="Pfam" id="PF01636">
    <property type="entry name" value="APH"/>
    <property type="match status" value="1"/>
</dbReference>
<dbReference type="Proteomes" id="UP000250744">
    <property type="component" value="Unassembled WGS sequence"/>
</dbReference>
<dbReference type="OrthoDB" id="9809275at2"/>
<dbReference type="PANTHER" id="PTHR33540">
    <property type="entry name" value="TRNA THREONYLCARBAMOYLADENOSINE BIOSYNTHESIS PROTEIN TSAE"/>
    <property type="match status" value="1"/>
</dbReference>
<comment type="caution">
    <text evidence="4">The sequence shown here is derived from an EMBL/GenBank/DDBJ whole genome shotgun (WGS) entry which is preliminary data.</text>
</comment>